<keyword evidence="3" id="KW-0288">FMN</keyword>
<evidence type="ECO:0000256" key="4">
    <source>
        <dbReference type="ARBA" id="ARBA00022857"/>
    </source>
</evidence>
<evidence type="ECO:0000313" key="8">
    <source>
        <dbReference type="Proteomes" id="UP000294192"/>
    </source>
</evidence>
<dbReference type="Pfam" id="PF00724">
    <property type="entry name" value="Oxidored_FMN"/>
    <property type="match status" value="1"/>
</dbReference>
<feature type="domain" description="NADH:flavin oxidoreductase/NADH oxidase N-terminal" evidence="6">
    <location>
        <begin position="10"/>
        <end position="319"/>
    </location>
</feature>
<dbReference type="GO" id="GO:0010181">
    <property type="term" value="F:FMN binding"/>
    <property type="evidence" value="ECO:0007669"/>
    <property type="project" value="InterPro"/>
</dbReference>
<organism evidence="7 8">
    <name type="scientific">Mycoplasma marinum</name>
    <dbReference type="NCBI Taxonomy" id="1937190"/>
    <lineage>
        <taxon>Bacteria</taxon>
        <taxon>Bacillati</taxon>
        <taxon>Mycoplasmatota</taxon>
        <taxon>Mollicutes</taxon>
        <taxon>Mycoplasmataceae</taxon>
        <taxon>Mycoplasma</taxon>
    </lineage>
</organism>
<dbReference type="RefSeq" id="WP_131598900.1">
    <property type="nucleotide sequence ID" value="NZ_CBDBYK010000006.1"/>
</dbReference>
<dbReference type="GO" id="GO:0003959">
    <property type="term" value="F:NADPH dehydrogenase activity"/>
    <property type="evidence" value="ECO:0007669"/>
    <property type="project" value="InterPro"/>
</dbReference>
<evidence type="ECO:0000256" key="3">
    <source>
        <dbReference type="ARBA" id="ARBA00022643"/>
    </source>
</evidence>
<dbReference type="InterPro" id="IPR013785">
    <property type="entry name" value="Aldolase_TIM"/>
</dbReference>
<dbReference type="PANTHER" id="PTHR43303:SF4">
    <property type="entry name" value="NADPH DEHYDROGENASE C23G7.10C-RELATED"/>
    <property type="match status" value="1"/>
</dbReference>
<keyword evidence="5" id="KW-0560">Oxidoreductase</keyword>
<keyword evidence="4" id="KW-0521">NADP</keyword>
<evidence type="ECO:0000256" key="1">
    <source>
        <dbReference type="ARBA" id="ARBA00001917"/>
    </source>
</evidence>
<name>A0A4V2NI34_9MOLU</name>
<sequence>MNKWNKKTFLKTLELKNKVVMAPMSTYESKNGEPNSFHIQHYSSRGWGNVGLIIQESTGVSEKGGRINDKSLGIFNDEQSKLYIPLVEAVHDTGAKIFIQLSHAGPRNEIKGETWSSSEIKVSDRYETALEMSQEHIQEVVKDFVNAAKRAERAGYDGIEIHAAHGYLLNSFVSPTVNVRKDEYGEDRFLIIKEIFNSIKNAGVRIPLGIRVSATEWAINKPNSKISDFVNGLKEIEYLIEYIHVSTGGVVDEVDIKYGPLFQLPFALEFKKAFPGTPIIGVGEINSNDDLNEVVSKVDLAAIGKALLKNPLLLLEWQEDFKDSLTPRVYQVMFGGKSPWEK</sequence>
<dbReference type="PANTHER" id="PTHR43303">
    <property type="entry name" value="NADPH DEHYDROGENASE C23G7.10C-RELATED"/>
    <property type="match status" value="1"/>
</dbReference>
<evidence type="ECO:0000256" key="5">
    <source>
        <dbReference type="ARBA" id="ARBA00023002"/>
    </source>
</evidence>
<dbReference type="EMBL" id="PSZO01000008">
    <property type="protein sequence ID" value="TCG11338.1"/>
    <property type="molecule type" value="Genomic_DNA"/>
</dbReference>
<keyword evidence="8" id="KW-1185">Reference proteome</keyword>
<keyword evidence="2" id="KW-0285">Flavoprotein</keyword>
<reference evidence="7 8" key="1">
    <citation type="submission" date="2018-02" db="EMBL/GenBank/DDBJ databases">
        <title>Mycoplasma marinum and Mycoplasma todarodis sp. nov., moderately halophilic and psychrotolerant mycoplasmas isolated from cephalopods.</title>
        <authorList>
            <person name="Viver T."/>
        </authorList>
    </citation>
    <scope>NUCLEOTIDE SEQUENCE [LARGE SCALE GENOMIC DNA]</scope>
    <source>
        <strain evidence="7 8">PE</strain>
    </source>
</reference>
<gene>
    <name evidence="7" type="ORF">C4B24_02185</name>
</gene>
<evidence type="ECO:0000313" key="7">
    <source>
        <dbReference type="EMBL" id="TCG11338.1"/>
    </source>
</evidence>
<dbReference type="SUPFAM" id="SSF51395">
    <property type="entry name" value="FMN-linked oxidoreductases"/>
    <property type="match status" value="1"/>
</dbReference>
<dbReference type="OrthoDB" id="9772736at2"/>
<comment type="cofactor">
    <cofactor evidence="1">
        <name>FMN</name>
        <dbReference type="ChEBI" id="CHEBI:58210"/>
    </cofactor>
</comment>
<accession>A0A4V2NI34</accession>
<dbReference type="InterPro" id="IPR044152">
    <property type="entry name" value="YqjM-like"/>
</dbReference>
<dbReference type="InterPro" id="IPR001155">
    <property type="entry name" value="OxRdtase_FMN_N"/>
</dbReference>
<protein>
    <recommendedName>
        <fullName evidence="6">NADH:flavin oxidoreductase/NADH oxidase N-terminal domain-containing protein</fullName>
    </recommendedName>
</protein>
<evidence type="ECO:0000256" key="2">
    <source>
        <dbReference type="ARBA" id="ARBA00022630"/>
    </source>
</evidence>
<proteinExistence type="predicted"/>
<evidence type="ECO:0000259" key="6">
    <source>
        <dbReference type="Pfam" id="PF00724"/>
    </source>
</evidence>
<dbReference type="GO" id="GO:0050661">
    <property type="term" value="F:NADP binding"/>
    <property type="evidence" value="ECO:0007669"/>
    <property type="project" value="InterPro"/>
</dbReference>
<dbReference type="Gene3D" id="3.20.20.70">
    <property type="entry name" value="Aldolase class I"/>
    <property type="match status" value="1"/>
</dbReference>
<comment type="caution">
    <text evidence="7">The sequence shown here is derived from an EMBL/GenBank/DDBJ whole genome shotgun (WGS) entry which is preliminary data.</text>
</comment>
<dbReference type="Proteomes" id="UP000294192">
    <property type="component" value="Unassembled WGS sequence"/>
</dbReference>
<dbReference type="AlphaFoldDB" id="A0A4V2NI34"/>